<dbReference type="GO" id="GO:0007165">
    <property type="term" value="P:signal transduction"/>
    <property type="evidence" value="ECO:0007669"/>
    <property type="project" value="InterPro"/>
</dbReference>
<evidence type="ECO:0000259" key="6">
    <source>
        <dbReference type="SMART" id="SM00471"/>
    </source>
</evidence>
<dbReference type="EC" id="3.1.4.-" evidence="3"/>
<keyword evidence="2 3" id="KW-0378">Hydrolase</keyword>
<dbReference type="InterPro" id="IPR023174">
    <property type="entry name" value="PDEase_CS"/>
</dbReference>
<evidence type="ECO:0000256" key="2">
    <source>
        <dbReference type="ARBA" id="ARBA00022801"/>
    </source>
</evidence>
<protein>
    <recommendedName>
        <fullName evidence="3">Phosphodiesterase</fullName>
        <ecNumber evidence="3">3.1.4.-</ecNumber>
    </recommendedName>
</protein>
<evidence type="ECO:0000256" key="5">
    <source>
        <dbReference type="SAM" id="MobiDB-lite"/>
    </source>
</evidence>
<reference evidence="7" key="1">
    <citation type="submission" date="2021-01" db="EMBL/GenBank/DDBJ databases">
        <authorList>
            <person name="Corre E."/>
            <person name="Pelletier E."/>
            <person name="Niang G."/>
            <person name="Scheremetjew M."/>
            <person name="Finn R."/>
            <person name="Kale V."/>
            <person name="Holt S."/>
            <person name="Cochrane G."/>
            <person name="Meng A."/>
            <person name="Brown T."/>
            <person name="Cohen L."/>
        </authorList>
    </citation>
    <scope>NUCLEOTIDE SEQUENCE</scope>
    <source>
        <strain evidence="7">CCMP127</strain>
    </source>
</reference>
<dbReference type="PANTHER" id="PTHR11347">
    <property type="entry name" value="CYCLIC NUCLEOTIDE PHOSPHODIESTERASE"/>
    <property type="match status" value="1"/>
</dbReference>
<feature type="domain" description="HD/PDEase" evidence="6">
    <location>
        <begin position="120"/>
        <end position="452"/>
    </location>
</feature>
<feature type="compositionally biased region" description="Polar residues" evidence="5">
    <location>
        <begin position="318"/>
        <end position="337"/>
    </location>
</feature>
<sequence length="857" mass="97306">MSEGEEDVPTELLANALQLMGQEWTKLSQGEDETIAATADLSVITNRLTALMLTRLVAVVIDRDKSSSMRVFQDYSTQTVCRSILVQPELWPVEITPAVVQELHTYVGKMIERYYPTGIVPYHNAEHAYHVTLSVSKLLDMLLTRKFGEAVFPPSFGLRHQPLALFALVMAGLIHDVEHTGVANRVLSTEDNPLAIQYNDQSIAENRSLYVAFDEFLCPEYAQFRRALCPQTEDYHTLRRHVINLVLNTDIASPEKTQLGRSKWKEAFMEEISRRRSLTNAPTNTCNDANKAATDKPNASLASLGIRGSENKEGASGDEQSVETYLTESDEGTTNSIGAVPEQAPPPPEAEPPRPPNRTRRQRAGGAAIPAPAPKPILRSANKKRLGIRRSMDLGGEVVDTYESTQSHDDKEAALREADQPDELKMTVVMEVIMQAADVAHNLQSWDHMVEWSCRLYLELRRAYIQNRGPDCSPNWFKNQVGFLDMYLEPLAKKLDTVGVFGPMIGPSFVKIVKASRDRWLIDGMEVTQAVIDAGEEWYPEGESVEPLSELPSRYGRNAANHFELKMNGKGASSLETENKVTELQETLKSLQDELNEAKTREEQEQKQHEQECQTYLKEQEEIKKQAEKQREEERKKLLKEQEQLKQKLAKKLQEQEEKQKELEMQKESEIKRHLEKHKEMQKLLRQQEEVQRRQLAEAEELRNEHMKQKELATQKTRELAKATVASSNGAQRQNLVIMCMAIALIWTNLRAPLLNHLCAPAYPGTMLYSVEPKIFEAPWFAYDQYKKTAFGICGSRPRIRIESHGGKLTWIRPDEQASSEVLAKQFHHATVEKKHVAIVDGRGQVHLAKAPWYEGF</sequence>
<accession>A0A7S3L2T0</accession>
<feature type="region of interest" description="Disordered" evidence="5">
    <location>
        <begin position="275"/>
        <end position="375"/>
    </location>
</feature>
<evidence type="ECO:0000256" key="1">
    <source>
        <dbReference type="ARBA" id="ARBA00022723"/>
    </source>
</evidence>
<organism evidence="7">
    <name type="scientific">Amphora coffeiformis</name>
    <dbReference type="NCBI Taxonomy" id="265554"/>
    <lineage>
        <taxon>Eukaryota</taxon>
        <taxon>Sar</taxon>
        <taxon>Stramenopiles</taxon>
        <taxon>Ochrophyta</taxon>
        <taxon>Bacillariophyta</taxon>
        <taxon>Bacillariophyceae</taxon>
        <taxon>Bacillariophycidae</taxon>
        <taxon>Thalassiophysales</taxon>
        <taxon>Catenulaceae</taxon>
        <taxon>Amphora</taxon>
    </lineage>
</organism>
<keyword evidence="1 3" id="KW-0479">Metal-binding</keyword>
<dbReference type="Gene3D" id="1.10.1300.10">
    <property type="entry name" value="3'5'-cyclic nucleotide phosphodiesterase, catalytic domain"/>
    <property type="match status" value="2"/>
</dbReference>
<gene>
    <name evidence="7" type="ORF">ACOF00016_LOCUS5108</name>
</gene>
<proteinExistence type="inferred from homology"/>
<feature type="compositionally biased region" description="Polar residues" evidence="5">
    <location>
        <begin position="278"/>
        <end position="288"/>
    </location>
</feature>
<dbReference type="PROSITE" id="PS00126">
    <property type="entry name" value="PDEASE_I_1"/>
    <property type="match status" value="1"/>
</dbReference>
<dbReference type="GO" id="GO:0046872">
    <property type="term" value="F:metal ion binding"/>
    <property type="evidence" value="ECO:0007669"/>
    <property type="project" value="UniProtKB-KW"/>
</dbReference>
<feature type="coiled-coil region" evidence="4">
    <location>
        <begin position="574"/>
        <end position="719"/>
    </location>
</feature>
<evidence type="ECO:0000256" key="3">
    <source>
        <dbReference type="RuleBase" id="RU363067"/>
    </source>
</evidence>
<name>A0A7S3L2T0_9STRA</name>
<dbReference type="InterPro" id="IPR003607">
    <property type="entry name" value="HD/PDEase_dom"/>
</dbReference>
<dbReference type="InterPro" id="IPR002073">
    <property type="entry name" value="PDEase_catalytic_dom"/>
</dbReference>
<dbReference type="InterPro" id="IPR036971">
    <property type="entry name" value="PDEase_catalytic_dom_sf"/>
</dbReference>
<dbReference type="SMART" id="SM00471">
    <property type="entry name" value="HDc"/>
    <property type="match status" value="1"/>
</dbReference>
<comment type="cofactor">
    <cofactor evidence="3">
        <name>a divalent metal cation</name>
        <dbReference type="ChEBI" id="CHEBI:60240"/>
    </cofactor>
    <text evidence="3">Binds 2 divalent metal cations per subunit. Site 1 may preferentially bind zinc ions, while site 2 has a preference for magnesium and/or manganese ions.</text>
</comment>
<evidence type="ECO:0000256" key="4">
    <source>
        <dbReference type="SAM" id="Coils"/>
    </source>
</evidence>
<dbReference type="Pfam" id="PF00233">
    <property type="entry name" value="PDEase_I"/>
    <property type="match status" value="1"/>
</dbReference>
<keyword evidence="4" id="KW-0175">Coiled coil</keyword>
<dbReference type="GO" id="GO:0004114">
    <property type="term" value="F:3',5'-cyclic-nucleotide phosphodiesterase activity"/>
    <property type="evidence" value="ECO:0007669"/>
    <property type="project" value="InterPro"/>
</dbReference>
<dbReference type="AlphaFoldDB" id="A0A7S3L2T0"/>
<dbReference type="SUPFAM" id="SSF109604">
    <property type="entry name" value="HD-domain/PDEase-like"/>
    <property type="match status" value="2"/>
</dbReference>
<feature type="compositionally biased region" description="Pro residues" evidence="5">
    <location>
        <begin position="343"/>
        <end position="356"/>
    </location>
</feature>
<evidence type="ECO:0000313" key="7">
    <source>
        <dbReference type="EMBL" id="CAE0407281.1"/>
    </source>
</evidence>
<dbReference type="EMBL" id="HBIM01006004">
    <property type="protein sequence ID" value="CAE0407281.1"/>
    <property type="molecule type" value="Transcribed_RNA"/>
</dbReference>
<comment type="similarity">
    <text evidence="3">Belongs to the cyclic nucleotide phosphodiesterase family.</text>
</comment>